<protein>
    <submittedName>
        <fullName evidence="1">Uncharacterized protein</fullName>
    </submittedName>
</protein>
<proteinExistence type="predicted"/>
<dbReference type="GeneID" id="55997245"/>
<dbReference type="RefSeq" id="XP_035348775.1">
    <property type="nucleotide sequence ID" value="XM_035492882.1"/>
</dbReference>
<dbReference type="EMBL" id="CP055902">
    <property type="protein sequence ID" value="QKX62601.1"/>
    <property type="molecule type" value="Genomic_DNA"/>
</dbReference>
<organism evidence="1 2">
    <name type="scientific">Talaromyces rugulosus</name>
    <name type="common">Penicillium rugulosum</name>
    <dbReference type="NCBI Taxonomy" id="121627"/>
    <lineage>
        <taxon>Eukaryota</taxon>
        <taxon>Fungi</taxon>
        <taxon>Dikarya</taxon>
        <taxon>Ascomycota</taxon>
        <taxon>Pezizomycotina</taxon>
        <taxon>Eurotiomycetes</taxon>
        <taxon>Eurotiomycetidae</taxon>
        <taxon>Eurotiales</taxon>
        <taxon>Trichocomaceae</taxon>
        <taxon>Talaromyces</taxon>
        <taxon>Talaromyces sect. Islandici</taxon>
    </lineage>
</organism>
<gene>
    <name evidence="1" type="ORF">TRUGW13939_09762</name>
</gene>
<sequence>MSAPQAYNIGMLMLGISPVELGIDNKIVVKIHR</sequence>
<name>A0A7H8RA30_TALRU</name>
<dbReference type="Proteomes" id="UP000509510">
    <property type="component" value="Chromosome V"/>
</dbReference>
<keyword evidence="2" id="KW-1185">Reference proteome</keyword>
<evidence type="ECO:0000313" key="1">
    <source>
        <dbReference type="EMBL" id="QKX62601.1"/>
    </source>
</evidence>
<evidence type="ECO:0000313" key="2">
    <source>
        <dbReference type="Proteomes" id="UP000509510"/>
    </source>
</evidence>
<dbReference type="KEGG" id="trg:TRUGW13939_09762"/>
<dbReference type="AlphaFoldDB" id="A0A7H8RA30"/>
<reference evidence="2" key="1">
    <citation type="submission" date="2020-06" db="EMBL/GenBank/DDBJ databases">
        <title>A chromosome-scale genome assembly of Talaromyces rugulosus W13939.</title>
        <authorList>
            <person name="Wang B."/>
            <person name="Guo L."/>
            <person name="Ye K."/>
            <person name="Wang L."/>
        </authorList>
    </citation>
    <scope>NUCLEOTIDE SEQUENCE [LARGE SCALE GENOMIC DNA]</scope>
    <source>
        <strain evidence="2">W13939</strain>
    </source>
</reference>
<accession>A0A7H8RA30</accession>